<protein>
    <recommendedName>
        <fullName evidence="1">Cyclic nucleotide-binding domain-containing protein</fullName>
    </recommendedName>
</protein>
<dbReference type="InParanoid" id="A0EBZ9"/>
<accession>A0EBZ9</accession>
<dbReference type="Gene3D" id="2.60.120.10">
    <property type="entry name" value="Jelly Rolls"/>
    <property type="match status" value="1"/>
</dbReference>
<dbReference type="AlphaFoldDB" id="A0EBZ9"/>
<evidence type="ECO:0000313" key="2">
    <source>
        <dbReference type="EMBL" id="CAK92816.1"/>
    </source>
</evidence>
<proteinExistence type="predicted"/>
<dbReference type="InterPro" id="IPR014710">
    <property type="entry name" value="RmlC-like_jellyroll"/>
</dbReference>
<organism evidence="2 3">
    <name type="scientific">Paramecium tetraurelia</name>
    <dbReference type="NCBI Taxonomy" id="5888"/>
    <lineage>
        <taxon>Eukaryota</taxon>
        <taxon>Sar</taxon>
        <taxon>Alveolata</taxon>
        <taxon>Ciliophora</taxon>
        <taxon>Intramacronucleata</taxon>
        <taxon>Oligohymenophorea</taxon>
        <taxon>Peniculida</taxon>
        <taxon>Parameciidae</taxon>
        <taxon>Paramecium</taxon>
    </lineage>
</organism>
<keyword evidence="3" id="KW-1185">Reference proteome</keyword>
<dbReference type="CDD" id="cd00038">
    <property type="entry name" value="CAP_ED"/>
    <property type="match status" value="1"/>
</dbReference>
<sequence length="184" mass="21372">MKQDIELIINVIPKISPLNWAQGDILIQTDDYAEEVDFVSIADITTRAANGSTISVYREGDTLGLLEAIYDVRRIGTAIYSKNTQLFSLDRITYLQMLQDYPQLLSEIKLQVDNRIKEVKPFIEDATILNRSNYEVMQDYQRKINKIKKIIEQLQKTEDSNDIIDTDKNQLQIFYRPILNQLIV</sequence>
<dbReference type="PROSITE" id="PS50042">
    <property type="entry name" value="CNMP_BINDING_3"/>
    <property type="match status" value="1"/>
</dbReference>
<dbReference type="SUPFAM" id="SSF51206">
    <property type="entry name" value="cAMP-binding domain-like"/>
    <property type="match status" value="1"/>
</dbReference>
<dbReference type="EMBL" id="CT868670">
    <property type="protein sequence ID" value="CAK92816.1"/>
    <property type="molecule type" value="Genomic_DNA"/>
</dbReference>
<dbReference type="InterPro" id="IPR000595">
    <property type="entry name" value="cNMP-bd_dom"/>
</dbReference>
<dbReference type="KEGG" id="ptm:GSPATT00025552001"/>
<evidence type="ECO:0000259" key="1">
    <source>
        <dbReference type="PROSITE" id="PS50042"/>
    </source>
</evidence>
<gene>
    <name evidence="2" type="ORF">GSPATT00025552001</name>
</gene>
<feature type="domain" description="Cyclic nucleotide-binding" evidence="1">
    <location>
        <begin position="1"/>
        <end position="98"/>
    </location>
</feature>
<dbReference type="InterPro" id="IPR018490">
    <property type="entry name" value="cNMP-bd_dom_sf"/>
</dbReference>
<dbReference type="Proteomes" id="UP000000600">
    <property type="component" value="Unassembled WGS sequence"/>
</dbReference>
<evidence type="ECO:0000313" key="3">
    <source>
        <dbReference type="Proteomes" id="UP000000600"/>
    </source>
</evidence>
<dbReference type="PANTHER" id="PTHR47823">
    <property type="entry name" value="ION_TRANS DOMAIN-CONTAINING PROTEIN"/>
    <property type="match status" value="1"/>
</dbReference>
<dbReference type="RefSeq" id="XP_001460213.1">
    <property type="nucleotide sequence ID" value="XM_001460176.1"/>
</dbReference>
<dbReference type="GeneID" id="5045998"/>
<dbReference type="PANTHER" id="PTHR47823:SF9">
    <property type="entry name" value="CHROMOSOME UNDETERMINED SCAFFOLD_10, WHOLE GENOME SHOTGUN SEQUENCE"/>
    <property type="match status" value="1"/>
</dbReference>
<reference evidence="2 3" key="1">
    <citation type="journal article" date="2006" name="Nature">
        <title>Global trends of whole-genome duplications revealed by the ciliate Paramecium tetraurelia.</title>
        <authorList>
            <consortium name="Genoscope"/>
            <person name="Aury J.-M."/>
            <person name="Jaillon O."/>
            <person name="Duret L."/>
            <person name="Noel B."/>
            <person name="Jubin C."/>
            <person name="Porcel B.M."/>
            <person name="Segurens B."/>
            <person name="Daubin V."/>
            <person name="Anthouard V."/>
            <person name="Aiach N."/>
            <person name="Arnaiz O."/>
            <person name="Billaut A."/>
            <person name="Beisson J."/>
            <person name="Blanc I."/>
            <person name="Bouhouche K."/>
            <person name="Camara F."/>
            <person name="Duharcourt S."/>
            <person name="Guigo R."/>
            <person name="Gogendeau D."/>
            <person name="Katinka M."/>
            <person name="Keller A.-M."/>
            <person name="Kissmehl R."/>
            <person name="Klotz C."/>
            <person name="Koll F."/>
            <person name="Le Moue A."/>
            <person name="Lepere C."/>
            <person name="Malinsky S."/>
            <person name="Nowacki M."/>
            <person name="Nowak J.K."/>
            <person name="Plattner H."/>
            <person name="Poulain J."/>
            <person name="Ruiz F."/>
            <person name="Serrano V."/>
            <person name="Zagulski M."/>
            <person name="Dessen P."/>
            <person name="Betermier M."/>
            <person name="Weissenbach J."/>
            <person name="Scarpelli C."/>
            <person name="Schachter V."/>
            <person name="Sperling L."/>
            <person name="Meyer E."/>
            <person name="Cohen J."/>
            <person name="Wincker P."/>
        </authorList>
    </citation>
    <scope>NUCLEOTIDE SEQUENCE [LARGE SCALE GENOMIC DNA]</scope>
    <source>
        <strain evidence="2 3">Stock d4-2</strain>
    </source>
</reference>
<dbReference type="HOGENOM" id="CLU_1470936_0_0_1"/>
<name>A0EBZ9_PARTE</name>